<reference evidence="1 2" key="1">
    <citation type="submission" date="2016-10" db="EMBL/GenBank/DDBJ databases">
        <authorList>
            <person name="de Groot N.N."/>
        </authorList>
    </citation>
    <scope>NUCLEOTIDE SEQUENCE [LARGE SCALE GENOMIC DNA]</scope>
    <source>
        <strain evidence="1 2">DSM 28286</strain>
    </source>
</reference>
<dbReference type="Proteomes" id="UP000199031">
    <property type="component" value="Unassembled WGS sequence"/>
</dbReference>
<sequence length="243" mass="27442">METEVRIRAFRATDDKETCIKFVLGHQKVLENHGIQKVTSSTNAWIDSPSVIVIVVESLDRQKLYGGARIHIANGIDPLPLETATGDMDPKIYDYIKHYSKTGTAELCGLWNSIEVAGLGIGSYFPSRASIVILNQLGLGSLFSLCSPVTLRFNQWIGARVFTEVGNQGTFYYPKIDLLATIIFLEDPLTLNKAHPRERVKMFWMRENLSNVHEEKSPFKNITVKVHYELEVKGIKQNEFNVV</sequence>
<organism evidence="1 2">
    <name type="scientific">Parafilimonas terrae</name>
    <dbReference type="NCBI Taxonomy" id="1465490"/>
    <lineage>
        <taxon>Bacteria</taxon>
        <taxon>Pseudomonadati</taxon>
        <taxon>Bacteroidota</taxon>
        <taxon>Chitinophagia</taxon>
        <taxon>Chitinophagales</taxon>
        <taxon>Chitinophagaceae</taxon>
        <taxon>Parafilimonas</taxon>
    </lineage>
</organism>
<keyword evidence="2" id="KW-1185">Reference proteome</keyword>
<name>A0A1I5XCW2_9BACT</name>
<protein>
    <submittedName>
        <fullName evidence="1">Uncharacterized protein</fullName>
    </submittedName>
</protein>
<proteinExistence type="predicted"/>
<dbReference type="OrthoDB" id="660041at2"/>
<accession>A0A1I5XCW2</accession>
<gene>
    <name evidence="1" type="ORF">SAMN05444277_10898</name>
</gene>
<evidence type="ECO:0000313" key="1">
    <source>
        <dbReference type="EMBL" id="SFQ29781.1"/>
    </source>
</evidence>
<dbReference type="RefSeq" id="WP_090659451.1">
    <property type="nucleotide sequence ID" value="NZ_FOXQ01000008.1"/>
</dbReference>
<dbReference type="STRING" id="1465490.SAMN05444277_10898"/>
<evidence type="ECO:0000313" key="2">
    <source>
        <dbReference type="Proteomes" id="UP000199031"/>
    </source>
</evidence>
<dbReference type="AlphaFoldDB" id="A0A1I5XCW2"/>
<dbReference type="EMBL" id="FOXQ01000008">
    <property type="protein sequence ID" value="SFQ29781.1"/>
    <property type="molecule type" value="Genomic_DNA"/>
</dbReference>